<dbReference type="GO" id="GO:0031505">
    <property type="term" value="P:fungal-type cell wall organization"/>
    <property type="evidence" value="ECO:0007669"/>
    <property type="project" value="TreeGrafter"/>
</dbReference>
<keyword evidence="3" id="KW-1185">Reference proteome</keyword>
<keyword evidence="1" id="KW-1133">Transmembrane helix</keyword>
<protein>
    <recommendedName>
        <fullName evidence="4">Sur7 protein</fullName>
    </recommendedName>
</protein>
<keyword evidence="1" id="KW-0812">Transmembrane</keyword>
<accession>A0A8H4UHE3</accession>
<organism evidence="2 3">
    <name type="scientific">Fusarium zealandicum</name>
    <dbReference type="NCBI Taxonomy" id="1053134"/>
    <lineage>
        <taxon>Eukaryota</taxon>
        <taxon>Fungi</taxon>
        <taxon>Dikarya</taxon>
        <taxon>Ascomycota</taxon>
        <taxon>Pezizomycotina</taxon>
        <taxon>Sordariomycetes</taxon>
        <taxon>Hypocreomycetidae</taxon>
        <taxon>Hypocreales</taxon>
        <taxon>Nectriaceae</taxon>
        <taxon>Fusarium</taxon>
        <taxon>Fusarium staphyleae species complex</taxon>
    </lineage>
</organism>
<dbReference type="GO" id="GO:0005886">
    <property type="term" value="C:plasma membrane"/>
    <property type="evidence" value="ECO:0007669"/>
    <property type="project" value="InterPro"/>
</dbReference>
<feature type="transmembrane region" description="Helical" evidence="1">
    <location>
        <begin position="268"/>
        <end position="288"/>
    </location>
</feature>
<evidence type="ECO:0000256" key="1">
    <source>
        <dbReference type="SAM" id="Phobius"/>
    </source>
</evidence>
<dbReference type="PANTHER" id="PTHR28019:SF7">
    <property type="entry name" value="SUR7 PROTEIN"/>
    <property type="match status" value="1"/>
</dbReference>
<reference evidence="2" key="2">
    <citation type="submission" date="2020-05" db="EMBL/GenBank/DDBJ databases">
        <authorList>
            <person name="Kim H.-S."/>
            <person name="Proctor R.H."/>
            <person name="Brown D.W."/>
        </authorList>
    </citation>
    <scope>NUCLEOTIDE SEQUENCE</scope>
    <source>
        <strain evidence="2">NRRL 22465</strain>
    </source>
</reference>
<dbReference type="OrthoDB" id="4159154at2759"/>
<evidence type="ECO:0000313" key="2">
    <source>
        <dbReference type="EMBL" id="KAF4976334.1"/>
    </source>
</evidence>
<reference evidence="2" key="1">
    <citation type="journal article" date="2020" name="BMC Genomics">
        <title>Correction to: Identification and distribution of gene clusters required for synthesis of sphingolipid metabolism inhibitors in diverse species of the filamentous fungus Fusarium.</title>
        <authorList>
            <person name="Kim H.S."/>
            <person name="Lohmar J.M."/>
            <person name="Busman M."/>
            <person name="Brown D.W."/>
            <person name="Naumann T.A."/>
            <person name="Divon H.H."/>
            <person name="Lysoe E."/>
            <person name="Uhlig S."/>
            <person name="Proctor R.H."/>
        </authorList>
    </citation>
    <scope>NUCLEOTIDE SEQUENCE</scope>
    <source>
        <strain evidence="2">NRRL 22465</strain>
    </source>
</reference>
<sequence length="308" mass="33438">MLSRFFVLFPLVLSLAAFILSFLCLFAGRDEGFMEEYDIARLNMSMLGHNLIDTDGDASAQQDSGGDSLLDTLGDKWDEVKDDVKEGVNNITGSIADELADTLGISEFYSIHVMQTCEGMYKPNATNPGAGYNVTNCTESAPDKRFNLTEMVDQELGIGPLSLSLADINWPSEIQDAIDMLNKALLAQFILYVLGVGFSGLAMLACAAAFFLYTRRGVNAVNLILAALAALVLTVSSILVTVAGKKGVDKINEVGDDVGVSASAGNKFLGLTWAAAGVMIVATIYWTMHLCMMRKERRREWKPRKGSY</sequence>
<dbReference type="InterPro" id="IPR009571">
    <property type="entry name" value="SUR7/Rim9-like_fungi"/>
</dbReference>
<proteinExistence type="predicted"/>
<dbReference type="GO" id="GO:0051285">
    <property type="term" value="C:cell cortex of cell tip"/>
    <property type="evidence" value="ECO:0007669"/>
    <property type="project" value="TreeGrafter"/>
</dbReference>
<keyword evidence="1" id="KW-0472">Membrane</keyword>
<dbReference type="AlphaFoldDB" id="A0A8H4UHE3"/>
<dbReference type="PANTHER" id="PTHR28019">
    <property type="entry name" value="CELL MEMBRANE PROTEIN YLR413W-RELATED"/>
    <property type="match status" value="1"/>
</dbReference>
<dbReference type="InterPro" id="IPR052413">
    <property type="entry name" value="SUR7_domain"/>
</dbReference>
<comment type="caution">
    <text evidence="2">The sequence shown here is derived from an EMBL/GenBank/DDBJ whole genome shotgun (WGS) entry which is preliminary data.</text>
</comment>
<feature type="transmembrane region" description="Helical" evidence="1">
    <location>
        <begin position="220"/>
        <end position="243"/>
    </location>
</feature>
<feature type="transmembrane region" description="Helical" evidence="1">
    <location>
        <begin position="189"/>
        <end position="213"/>
    </location>
</feature>
<gene>
    <name evidence="2" type="ORF">FZEAL_6978</name>
</gene>
<dbReference type="Pfam" id="PF06687">
    <property type="entry name" value="SUR7"/>
    <property type="match status" value="1"/>
</dbReference>
<dbReference type="EMBL" id="JABEYC010000548">
    <property type="protein sequence ID" value="KAF4976334.1"/>
    <property type="molecule type" value="Genomic_DNA"/>
</dbReference>
<name>A0A8H4UHE3_9HYPO</name>
<evidence type="ECO:0008006" key="4">
    <source>
        <dbReference type="Google" id="ProtNLM"/>
    </source>
</evidence>
<dbReference type="Proteomes" id="UP000635477">
    <property type="component" value="Unassembled WGS sequence"/>
</dbReference>
<evidence type="ECO:0000313" key="3">
    <source>
        <dbReference type="Proteomes" id="UP000635477"/>
    </source>
</evidence>